<evidence type="ECO:0008006" key="3">
    <source>
        <dbReference type="Google" id="ProtNLM"/>
    </source>
</evidence>
<gene>
    <name evidence="1" type="ORF">JQX08_01875</name>
</gene>
<dbReference type="EMBL" id="JAFEUP010000001">
    <property type="protein sequence ID" value="MBM7059445.1"/>
    <property type="molecule type" value="Genomic_DNA"/>
</dbReference>
<comment type="caution">
    <text evidence="1">The sequence shown here is derived from an EMBL/GenBank/DDBJ whole genome shotgun (WGS) entry which is preliminary data.</text>
</comment>
<protein>
    <recommendedName>
        <fullName evidence="3">Chemotaxis protein</fullName>
    </recommendedName>
</protein>
<evidence type="ECO:0000313" key="1">
    <source>
        <dbReference type="EMBL" id="MBM7059445.1"/>
    </source>
</evidence>
<reference evidence="1 2" key="1">
    <citation type="submission" date="2021-02" db="EMBL/GenBank/DDBJ databases">
        <authorList>
            <person name="Lee D.-H."/>
        </authorList>
    </citation>
    <scope>NUCLEOTIDE SEQUENCE [LARGE SCALE GENOMIC DNA]</scope>
    <source>
        <strain evidence="1 2">UL073</strain>
    </source>
</reference>
<proteinExistence type="predicted"/>
<name>A0ABS2I9I9_9GAMM</name>
<keyword evidence="2" id="KW-1185">Reference proteome</keyword>
<accession>A0ABS2I9I9</accession>
<sequence>MRVQSVGLVQSLASAQQRRSTPATTLSEAMAGVRVTLSELGRSKAASKDSDIDDSSLPDAIKASLKLIRALKQQIADKLLELQAVMREQALDKEARLQRTSALQGELAVLNGALVGAMADLAKAVKDAGLDAGQMAELSQLSLR</sequence>
<organism evidence="1 2">
    <name type="scientific">Zestomonas insulae</name>
    <dbReference type="NCBI Taxonomy" id="2809017"/>
    <lineage>
        <taxon>Bacteria</taxon>
        <taxon>Pseudomonadati</taxon>
        <taxon>Pseudomonadota</taxon>
        <taxon>Gammaproteobacteria</taxon>
        <taxon>Pseudomonadales</taxon>
        <taxon>Pseudomonadaceae</taxon>
        <taxon>Zestomonas</taxon>
    </lineage>
</organism>
<evidence type="ECO:0000313" key="2">
    <source>
        <dbReference type="Proteomes" id="UP000717995"/>
    </source>
</evidence>
<dbReference type="Proteomes" id="UP000717995">
    <property type="component" value="Unassembled WGS sequence"/>
</dbReference>